<dbReference type="UniPathway" id="UPA00078"/>
<sequence length="262" mass="28920">MTQPVLTPDLTTVAQRFCRAHLGYRQHATVQADMATKLIAHLQTIQTHKNIPRLLEIGVGSGFLTDALLSHFSVDQLYLNDLYAGIQANALPTGVCAEYLIGDIQTLDLPLALDGVISSSVFQWIYPLDTLFAKIFEHLKAGGFLAVGTFVQGNLHEIRALTGQGLCYDTPQVLSERLHRAGFVIDVIETQACVLTFDSPMAVLRHLQATGVTATGSQKAFWTKQRLVTLCQEYQQFNTQSGYTLTYQPLLFVAHKPKNSSL</sequence>
<dbReference type="GO" id="GO:0009102">
    <property type="term" value="P:biotin biosynthetic process"/>
    <property type="evidence" value="ECO:0007669"/>
    <property type="project" value="UniProtKB-UniPathway"/>
</dbReference>
<evidence type="ECO:0000259" key="8">
    <source>
        <dbReference type="Pfam" id="PF08241"/>
    </source>
</evidence>
<organism evidence="9 10">
    <name type="scientific">Moraxella catarrhalis</name>
    <name type="common">Branhamella catarrhalis</name>
    <dbReference type="NCBI Taxonomy" id="480"/>
    <lineage>
        <taxon>Bacteria</taxon>
        <taxon>Pseudomonadati</taxon>
        <taxon>Pseudomonadota</taxon>
        <taxon>Gammaproteobacteria</taxon>
        <taxon>Moraxellales</taxon>
        <taxon>Moraxellaceae</taxon>
        <taxon>Moraxella</taxon>
    </lineage>
</organism>
<gene>
    <name evidence="9" type="ORF">AO384_0476</name>
</gene>
<evidence type="ECO:0000313" key="10">
    <source>
        <dbReference type="Proteomes" id="UP000078228"/>
    </source>
</evidence>
<dbReference type="Pfam" id="PF08241">
    <property type="entry name" value="Methyltransf_11"/>
    <property type="match status" value="1"/>
</dbReference>
<accession>A0A198UN74</accession>
<feature type="domain" description="Methyltransferase type 11" evidence="8">
    <location>
        <begin position="55"/>
        <end position="146"/>
    </location>
</feature>
<dbReference type="PANTHER" id="PTHR13090:SF1">
    <property type="entry name" value="ARGININE-HYDROXYLASE NDUFAF5, MITOCHONDRIAL"/>
    <property type="match status" value="1"/>
</dbReference>
<dbReference type="OrthoDB" id="9760689at2"/>
<dbReference type="NCBIfam" id="TIGR02072">
    <property type="entry name" value="BioC"/>
    <property type="match status" value="1"/>
</dbReference>
<dbReference type="AlphaFoldDB" id="A0A198UN74"/>
<evidence type="ECO:0000256" key="4">
    <source>
        <dbReference type="ARBA" id="ARBA00022603"/>
    </source>
</evidence>
<reference evidence="9 10" key="1">
    <citation type="journal article" date="2016" name="Genome Biol. Evol.">
        <title>Comparative Genomic Analyses of the Moraxella catarrhalis Serosensitive and Seroresistant Lineages Demonstrate Their Independent Evolution.</title>
        <authorList>
            <person name="Earl J.P."/>
            <person name="de Vries S.P."/>
            <person name="Ahmed A."/>
            <person name="Powell E."/>
            <person name="Schultz M.P."/>
            <person name="Hermans P.W."/>
            <person name="Hill D.J."/>
            <person name="Zhou Z."/>
            <person name="Constantinidou C.I."/>
            <person name="Hu F.Z."/>
            <person name="Bootsma H.J."/>
            <person name="Ehrlich G.D."/>
        </authorList>
    </citation>
    <scope>NUCLEOTIDE SEQUENCE [LARGE SCALE GENOMIC DNA]</scope>
    <source>
        <strain evidence="9 10">Z7542</strain>
    </source>
</reference>
<proteinExistence type="predicted"/>
<dbReference type="GO" id="GO:0010340">
    <property type="term" value="F:carboxyl-O-methyltransferase activity"/>
    <property type="evidence" value="ECO:0007669"/>
    <property type="project" value="InterPro"/>
</dbReference>
<protein>
    <recommendedName>
        <fullName evidence="3">malonyl-[acyl-carrier protein] O-methyltransferase</fullName>
        <ecNumber evidence="3">2.1.1.197</ecNumber>
    </recommendedName>
</protein>
<dbReference type="RefSeq" id="WP_064611670.1">
    <property type="nucleotide sequence ID" value="NZ_LXHB01000117.1"/>
</dbReference>
<dbReference type="EMBL" id="LXHC01000005">
    <property type="protein sequence ID" value="OAU97790.1"/>
    <property type="molecule type" value="Genomic_DNA"/>
</dbReference>
<evidence type="ECO:0000256" key="6">
    <source>
        <dbReference type="ARBA" id="ARBA00022691"/>
    </source>
</evidence>
<evidence type="ECO:0000256" key="5">
    <source>
        <dbReference type="ARBA" id="ARBA00022679"/>
    </source>
</evidence>
<evidence type="ECO:0000313" key="9">
    <source>
        <dbReference type="EMBL" id="OAU97790.1"/>
    </source>
</evidence>
<keyword evidence="6" id="KW-0949">S-adenosyl-L-methionine</keyword>
<keyword evidence="7" id="KW-0093">Biotin biosynthesis</keyword>
<keyword evidence="4" id="KW-0489">Methyltransferase</keyword>
<dbReference type="EC" id="2.1.1.197" evidence="3"/>
<comment type="pathway">
    <text evidence="2">Cofactor biosynthesis; biotin biosynthesis.</text>
</comment>
<keyword evidence="10" id="KW-1185">Reference proteome</keyword>
<evidence type="ECO:0000256" key="1">
    <source>
        <dbReference type="ARBA" id="ARBA00000852"/>
    </source>
</evidence>
<dbReference type="CDD" id="cd02440">
    <property type="entry name" value="AdoMet_MTases"/>
    <property type="match status" value="1"/>
</dbReference>
<dbReference type="Gene3D" id="3.40.50.150">
    <property type="entry name" value="Vaccinia Virus protein VP39"/>
    <property type="match status" value="1"/>
</dbReference>
<evidence type="ECO:0000256" key="2">
    <source>
        <dbReference type="ARBA" id="ARBA00004746"/>
    </source>
</evidence>
<dbReference type="InterPro" id="IPR013216">
    <property type="entry name" value="Methyltransf_11"/>
</dbReference>
<dbReference type="SUPFAM" id="SSF53335">
    <property type="entry name" value="S-adenosyl-L-methionine-dependent methyltransferases"/>
    <property type="match status" value="1"/>
</dbReference>
<evidence type="ECO:0000256" key="3">
    <source>
        <dbReference type="ARBA" id="ARBA00012327"/>
    </source>
</evidence>
<dbReference type="GO" id="GO:0008757">
    <property type="term" value="F:S-adenosylmethionine-dependent methyltransferase activity"/>
    <property type="evidence" value="ECO:0007669"/>
    <property type="project" value="InterPro"/>
</dbReference>
<dbReference type="GO" id="GO:0102130">
    <property type="term" value="F:malonyl-CoA methyltransferase activity"/>
    <property type="evidence" value="ECO:0007669"/>
    <property type="project" value="UniProtKB-EC"/>
</dbReference>
<dbReference type="InterPro" id="IPR029063">
    <property type="entry name" value="SAM-dependent_MTases_sf"/>
</dbReference>
<keyword evidence="5" id="KW-0808">Transferase</keyword>
<dbReference type="InterPro" id="IPR011814">
    <property type="entry name" value="BioC"/>
</dbReference>
<dbReference type="InterPro" id="IPR050602">
    <property type="entry name" value="Malonyl-ACP_OMT"/>
</dbReference>
<dbReference type="GO" id="GO:0032259">
    <property type="term" value="P:methylation"/>
    <property type="evidence" value="ECO:0007669"/>
    <property type="project" value="UniProtKB-KW"/>
</dbReference>
<name>A0A198UN74_MORCA</name>
<comment type="catalytic activity">
    <reaction evidence="1">
        <text>malonyl-[ACP] + S-adenosyl-L-methionine = malonyl-[ACP] methyl ester + S-adenosyl-L-homocysteine</text>
        <dbReference type="Rhea" id="RHEA:17105"/>
        <dbReference type="Rhea" id="RHEA-COMP:9623"/>
        <dbReference type="Rhea" id="RHEA-COMP:9954"/>
        <dbReference type="ChEBI" id="CHEBI:57856"/>
        <dbReference type="ChEBI" id="CHEBI:59789"/>
        <dbReference type="ChEBI" id="CHEBI:78449"/>
        <dbReference type="ChEBI" id="CHEBI:78845"/>
        <dbReference type="EC" id="2.1.1.197"/>
    </reaction>
</comment>
<dbReference type="PANTHER" id="PTHR13090">
    <property type="entry name" value="ARGININE-HYDROXYLASE NDUFAF5, MITOCHONDRIAL"/>
    <property type="match status" value="1"/>
</dbReference>
<dbReference type="PATRIC" id="fig|480.237.peg.630"/>
<comment type="caution">
    <text evidence="9">The sequence shown here is derived from an EMBL/GenBank/DDBJ whole genome shotgun (WGS) entry which is preliminary data.</text>
</comment>
<dbReference type="Proteomes" id="UP000078228">
    <property type="component" value="Unassembled WGS sequence"/>
</dbReference>
<evidence type="ECO:0000256" key="7">
    <source>
        <dbReference type="ARBA" id="ARBA00022756"/>
    </source>
</evidence>